<evidence type="ECO:0000256" key="1">
    <source>
        <dbReference type="SAM" id="MobiDB-lite"/>
    </source>
</evidence>
<reference evidence="2" key="2">
    <citation type="submission" date="2020-10" db="EMBL/GenBank/DDBJ databases">
        <authorList>
            <person name="Cooper E.A."/>
            <person name="Brenton Z.W."/>
            <person name="Flinn B.S."/>
            <person name="Jenkins J."/>
            <person name="Shu S."/>
            <person name="Flowers D."/>
            <person name="Luo F."/>
            <person name="Wang Y."/>
            <person name="Xia P."/>
            <person name="Barry K."/>
            <person name="Daum C."/>
            <person name="Lipzen A."/>
            <person name="Yoshinaga Y."/>
            <person name="Schmutz J."/>
            <person name="Saski C."/>
            <person name="Vermerris W."/>
            <person name="Kresovich S."/>
        </authorList>
    </citation>
    <scope>NUCLEOTIDE SEQUENCE</scope>
</reference>
<sequence>MEERFPLSRPGRPLFPFSSSGANLSIPSPPPPTRPPSLVSATGSGQRTRPTMPVSAHPCCSPCRGGSVLAPRRGRTGTGTGRATSRGAALPAGIDRSAGHEPTIDRSISRLAAAAAARQKTPSFFSAGLRCALRRSIHRSPVAARQVHTLIQLQPR</sequence>
<organism evidence="2 3">
    <name type="scientific">Sorghum bicolor</name>
    <name type="common">Sorghum</name>
    <name type="synonym">Sorghum vulgare</name>
    <dbReference type="NCBI Taxonomy" id="4558"/>
    <lineage>
        <taxon>Eukaryota</taxon>
        <taxon>Viridiplantae</taxon>
        <taxon>Streptophyta</taxon>
        <taxon>Embryophyta</taxon>
        <taxon>Tracheophyta</taxon>
        <taxon>Spermatophyta</taxon>
        <taxon>Magnoliopsida</taxon>
        <taxon>Liliopsida</taxon>
        <taxon>Poales</taxon>
        <taxon>Poaceae</taxon>
        <taxon>PACMAD clade</taxon>
        <taxon>Panicoideae</taxon>
        <taxon>Andropogonodae</taxon>
        <taxon>Andropogoneae</taxon>
        <taxon>Sorghinae</taxon>
        <taxon>Sorghum</taxon>
    </lineage>
</organism>
<dbReference type="Proteomes" id="UP000807115">
    <property type="component" value="Chromosome 4"/>
</dbReference>
<dbReference type="AlphaFoldDB" id="A0A921R491"/>
<dbReference type="EMBL" id="CM027683">
    <property type="protein sequence ID" value="KAG0532191.1"/>
    <property type="molecule type" value="Genomic_DNA"/>
</dbReference>
<evidence type="ECO:0000313" key="2">
    <source>
        <dbReference type="EMBL" id="KAG0532191.1"/>
    </source>
</evidence>
<accession>A0A921R491</accession>
<reference evidence="2" key="1">
    <citation type="journal article" date="2019" name="BMC Genomics">
        <title>A new reference genome for Sorghum bicolor reveals high levels of sequence similarity between sweet and grain genotypes: implications for the genetics of sugar metabolism.</title>
        <authorList>
            <person name="Cooper E.A."/>
            <person name="Brenton Z.W."/>
            <person name="Flinn B.S."/>
            <person name="Jenkins J."/>
            <person name="Shu S."/>
            <person name="Flowers D."/>
            <person name="Luo F."/>
            <person name="Wang Y."/>
            <person name="Xia P."/>
            <person name="Barry K."/>
            <person name="Daum C."/>
            <person name="Lipzen A."/>
            <person name="Yoshinaga Y."/>
            <person name="Schmutz J."/>
            <person name="Saski C."/>
            <person name="Vermerris W."/>
            <person name="Kresovich S."/>
        </authorList>
    </citation>
    <scope>NUCLEOTIDE SEQUENCE</scope>
</reference>
<name>A0A921R491_SORBI</name>
<protein>
    <submittedName>
        <fullName evidence="2">Uncharacterized protein</fullName>
    </submittedName>
</protein>
<evidence type="ECO:0000313" key="3">
    <source>
        <dbReference type="Proteomes" id="UP000807115"/>
    </source>
</evidence>
<gene>
    <name evidence="2" type="ORF">BDA96_04G087300</name>
</gene>
<feature type="compositionally biased region" description="Polar residues" evidence="1">
    <location>
        <begin position="39"/>
        <end position="49"/>
    </location>
</feature>
<proteinExistence type="predicted"/>
<feature type="region of interest" description="Disordered" evidence="1">
    <location>
        <begin position="1"/>
        <end position="102"/>
    </location>
</feature>
<comment type="caution">
    <text evidence="2">The sequence shown here is derived from an EMBL/GenBank/DDBJ whole genome shotgun (WGS) entry which is preliminary data.</text>
</comment>